<dbReference type="SUPFAM" id="SSF48452">
    <property type="entry name" value="TPR-like"/>
    <property type="match status" value="1"/>
</dbReference>
<sequence>MTFHPTNNPVFWKQTADELLAAKRFEKAAAAFQQLCDLTPNDADAWCGLGQSLAGLERYGDAVASFERSLVLRPDAQNSLEGLANCYEARGEFEKMTACRIRLGKLSE</sequence>
<dbReference type="SMART" id="SM00028">
    <property type="entry name" value="TPR"/>
    <property type="match status" value="2"/>
</dbReference>
<gene>
    <name evidence="2" type="ORF">McpCs1_16800</name>
</gene>
<name>A0AAE4MI69_9EURY</name>
<evidence type="ECO:0000256" key="1">
    <source>
        <dbReference type="PROSITE-ProRule" id="PRU00339"/>
    </source>
</evidence>
<proteinExistence type="predicted"/>
<dbReference type="Proteomes" id="UP001283212">
    <property type="component" value="Unassembled WGS sequence"/>
</dbReference>
<dbReference type="InterPro" id="IPR019734">
    <property type="entry name" value="TPR_rpt"/>
</dbReference>
<reference evidence="2 3" key="1">
    <citation type="submission" date="2023-06" db="EMBL/GenBank/DDBJ databases">
        <title>Genome sequence of Methancorpusculaceae sp. Cs1.</title>
        <authorList>
            <person name="Protasov E."/>
            <person name="Platt K."/>
            <person name="Poehlein A."/>
            <person name="Daniel R."/>
            <person name="Brune A."/>
        </authorList>
    </citation>
    <scope>NUCLEOTIDE SEQUENCE [LARGE SCALE GENOMIC DNA]</scope>
    <source>
        <strain evidence="2 3">Cs1</strain>
    </source>
</reference>
<dbReference type="InterPro" id="IPR011990">
    <property type="entry name" value="TPR-like_helical_dom_sf"/>
</dbReference>
<dbReference type="Gene3D" id="1.25.40.10">
    <property type="entry name" value="Tetratricopeptide repeat domain"/>
    <property type="match status" value="1"/>
</dbReference>
<keyword evidence="3" id="KW-1185">Reference proteome</keyword>
<evidence type="ECO:0000313" key="3">
    <source>
        <dbReference type="Proteomes" id="UP001283212"/>
    </source>
</evidence>
<keyword evidence="1" id="KW-0802">TPR repeat</keyword>
<accession>A0AAE4MI69</accession>
<dbReference type="AlphaFoldDB" id="A0AAE4MI69"/>
<dbReference type="Pfam" id="PF13432">
    <property type="entry name" value="TPR_16"/>
    <property type="match status" value="1"/>
</dbReference>
<organism evidence="2 3">
    <name type="scientific">Methanorbis rubei</name>
    <dbReference type="NCBI Taxonomy" id="3028300"/>
    <lineage>
        <taxon>Archaea</taxon>
        <taxon>Methanobacteriati</taxon>
        <taxon>Methanobacteriota</taxon>
        <taxon>Stenosarchaea group</taxon>
        <taxon>Methanomicrobia</taxon>
        <taxon>Methanomicrobiales</taxon>
        <taxon>Methanocorpusculaceae</taxon>
        <taxon>Methanorbis</taxon>
    </lineage>
</organism>
<protein>
    <recommendedName>
        <fullName evidence="4">Tetratricopeptide repeat protein</fullName>
    </recommendedName>
</protein>
<dbReference type="EMBL" id="JAWDKB010000007">
    <property type="protein sequence ID" value="MDV0444278.1"/>
    <property type="molecule type" value="Genomic_DNA"/>
</dbReference>
<comment type="caution">
    <text evidence="2">The sequence shown here is derived from an EMBL/GenBank/DDBJ whole genome shotgun (WGS) entry which is preliminary data.</text>
</comment>
<evidence type="ECO:0008006" key="4">
    <source>
        <dbReference type="Google" id="ProtNLM"/>
    </source>
</evidence>
<dbReference type="RefSeq" id="WP_338096776.1">
    <property type="nucleotide sequence ID" value="NZ_JAWDKB010000007.1"/>
</dbReference>
<dbReference type="PROSITE" id="PS50005">
    <property type="entry name" value="TPR"/>
    <property type="match status" value="1"/>
</dbReference>
<evidence type="ECO:0000313" key="2">
    <source>
        <dbReference type="EMBL" id="MDV0444278.1"/>
    </source>
</evidence>
<feature type="repeat" description="TPR" evidence="1">
    <location>
        <begin position="43"/>
        <end position="76"/>
    </location>
</feature>